<evidence type="ECO:0000256" key="4">
    <source>
        <dbReference type="ARBA" id="ARBA00022737"/>
    </source>
</evidence>
<evidence type="ECO:0000256" key="5">
    <source>
        <dbReference type="ARBA" id="ARBA00023242"/>
    </source>
</evidence>
<dbReference type="PROSITE" id="PS50082">
    <property type="entry name" value="WD_REPEATS_2"/>
    <property type="match status" value="1"/>
</dbReference>
<comment type="similarity">
    <text evidence="2">Belongs to the WD repeat SWD2 family.</text>
</comment>
<dbReference type="InterPro" id="IPR036322">
    <property type="entry name" value="WD40_repeat_dom_sf"/>
</dbReference>
<dbReference type="GO" id="GO:0003682">
    <property type="term" value="F:chromatin binding"/>
    <property type="evidence" value="ECO:0007669"/>
    <property type="project" value="TreeGrafter"/>
</dbReference>
<dbReference type="PROSITE" id="PS00678">
    <property type="entry name" value="WD_REPEATS_1"/>
    <property type="match status" value="1"/>
</dbReference>
<accession>A0A1C3L0V3</accession>
<dbReference type="GO" id="GO:0048188">
    <property type="term" value="C:Set1C/COMPASS complex"/>
    <property type="evidence" value="ECO:0007669"/>
    <property type="project" value="TreeGrafter"/>
</dbReference>
<comment type="subcellular location">
    <subcellularLocation>
        <location evidence="1">Nucleus</location>
    </subcellularLocation>
</comment>
<dbReference type="PANTHER" id="PTHR19861">
    <property type="entry name" value="WD40 REPEAT PROTEIN SWD2"/>
    <property type="match status" value="1"/>
</dbReference>
<reference evidence="7 8" key="1">
    <citation type="submission" date="2016-06" db="EMBL/GenBank/DDBJ databases">
        <authorList>
            <consortium name="Pathogen Informatics"/>
        </authorList>
    </citation>
    <scope>NUCLEOTIDE SEQUENCE [LARGE SCALE GENOMIC DNA]</scope>
    <source>
        <strain evidence="7">PmlGA01</strain>
    </source>
</reference>
<evidence type="ECO:0000256" key="3">
    <source>
        <dbReference type="ARBA" id="ARBA00022574"/>
    </source>
</evidence>
<organism evidence="7 8">
    <name type="scientific">Plasmodium malariae</name>
    <dbReference type="NCBI Taxonomy" id="5858"/>
    <lineage>
        <taxon>Eukaryota</taxon>
        <taxon>Sar</taxon>
        <taxon>Alveolata</taxon>
        <taxon>Apicomplexa</taxon>
        <taxon>Aconoidasida</taxon>
        <taxon>Haemosporida</taxon>
        <taxon>Plasmodiidae</taxon>
        <taxon>Plasmodium</taxon>
        <taxon>Plasmodium (Plasmodium)</taxon>
    </lineage>
</organism>
<dbReference type="Gene3D" id="2.130.10.10">
    <property type="entry name" value="YVTN repeat-like/Quinoprotein amine dehydrogenase"/>
    <property type="match status" value="1"/>
</dbReference>
<dbReference type="VEuPathDB" id="PlasmoDB:PmUG01_12038500"/>
<dbReference type="InterPro" id="IPR037867">
    <property type="entry name" value="Swd2/WDR82"/>
</dbReference>
<evidence type="ECO:0000256" key="6">
    <source>
        <dbReference type="PROSITE-ProRule" id="PRU00221"/>
    </source>
</evidence>
<dbReference type="InterPro" id="IPR015943">
    <property type="entry name" value="WD40/YVTN_repeat-like_dom_sf"/>
</dbReference>
<protein>
    <submittedName>
        <fullName evidence="7">WD repeat-containing protein, putative</fullName>
    </submittedName>
</protein>
<dbReference type="InterPro" id="IPR019775">
    <property type="entry name" value="WD40_repeat_CS"/>
</dbReference>
<dbReference type="EMBL" id="LT594500">
    <property type="protein sequence ID" value="SBT80154.1"/>
    <property type="molecule type" value="Genomic_DNA"/>
</dbReference>
<proteinExistence type="inferred from homology"/>
<gene>
    <name evidence="7" type="primary">PmlGA01_120032000</name>
    <name evidence="7" type="ORF">PMLGA01_120032000</name>
</gene>
<evidence type="ECO:0000256" key="1">
    <source>
        <dbReference type="ARBA" id="ARBA00004123"/>
    </source>
</evidence>
<dbReference type="InterPro" id="IPR001680">
    <property type="entry name" value="WD40_rpt"/>
</dbReference>
<name>A0A1C3L0V3_PLAMA</name>
<feature type="repeat" description="WD" evidence="6">
    <location>
        <begin position="276"/>
        <end position="298"/>
    </location>
</feature>
<dbReference type="AlphaFoldDB" id="A0A1C3L0V3"/>
<dbReference type="GO" id="GO:0016070">
    <property type="term" value="P:RNA metabolic process"/>
    <property type="evidence" value="ECO:0007669"/>
    <property type="project" value="UniProtKB-ARBA"/>
</dbReference>
<evidence type="ECO:0000256" key="2">
    <source>
        <dbReference type="ARBA" id="ARBA00005616"/>
    </source>
</evidence>
<dbReference type="SUPFAM" id="SSF50978">
    <property type="entry name" value="WD40 repeat-like"/>
    <property type="match status" value="1"/>
</dbReference>
<evidence type="ECO:0000313" key="7">
    <source>
        <dbReference type="EMBL" id="SBT80154.1"/>
    </source>
</evidence>
<dbReference type="Proteomes" id="UP000219799">
    <property type="component" value="Chromosome 12"/>
</dbReference>
<evidence type="ECO:0000313" key="8">
    <source>
        <dbReference type="Proteomes" id="UP000219799"/>
    </source>
</evidence>
<dbReference type="PANTHER" id="PTHR19861:SF0">
    <property type="entry name" value="WD REPEAT-CONTAINING PROTEIN 82"/>
    <property type="match status" value="1"/>
</dbReference>
<sequence length="339" mass="39454">MNKEEEGAIISETRMNQFGICAAFENEGYISSIDMLNNIVAVTNTKNIIKIYDISDRKEILSCIIEDIVINDVKLLKTNLNGNNNSCAHIELNECLFTAYENRKKCKIYHFNILNKKIIHIFEFFSEIVDNSFSLHPNTHIFIVTLRSKELLVYHIKEKTMLYKTDVQNEYCIASYNKTGIIYAYTVNEKIIYLCSCFGDDYNDEYFANFDISKITNNGNFCTHIDFSFDEKKMLIATKFNYIYTLDAYTGDVLSSYNFMYDNSPLLITYISYPIYSFDSNYVLSGGKDGHLHIWDVKGNFVCKKKIGNNVLFVKWVYNRVAFITTSNYVLIWQIPKKD</sequence>
<keyword evidence="5" id="KW-0539">Nucleus</keyword>
<keyword evidence="4" id="KW-0677">Repeat</keyword>
<keyword evidence="3 6" id="KW-0853">WD repeat</keyword>